<evidence type="ECO:0000256" key="1">
    <source>
        <dbReference type="ARBA" id="ARBA00001798"/>
    </source>
</evidence>
<dbReference type="PROSITE" id="PS00518">
    <property type="entry name" value="ZF_RING_1"/>
    <property type="match status" value="1"/>
</dbReference>
<evidence type="ECO:0000256" key="6">
    <source>
        <dbReference type="ARBA" id="ARBA00022723"/>
    </source>
</evidence>
<keyword evidence="9" id="KW-0833">Ubl conjugation pathway</keyword>
<evidence type="ECO:0000256" key="10">
    <source>
        <dbReference type="ARBA" id="ARBA00022833"/>
    </source>
</evidence>
<dbReference type="Proteomes" id="UP001605036">
    <property type="component" value="Unassembled WGS sequence"/>
</dbReference>
<dbReference type="AlphaFoldDB" id="A0ABD1YEF5"/>
<keyword evidence="6" id="KW-0479">Metal-binding</keyword>
<feature type="domain" description="RING-type" evidence="13">
    <location>
        <begin position="306"/>
        <end position="351"/>
    </location>
</feature>
<evidence type="ECO:0000259" key="15">
    <source>
        <dbReference type="PROSITE" id="PS51873"/>
    </source>
</evidence>
<evidence type="ECO:0000256" key="8">
    <source>
        <dbReference type="ARBA" id="ARBA00022771"/>
    </source>
</evidence>
<dbReference type="InterPro" id="IPR002867">
    <property type="entry name" value="IBR_dom"/>
</dbReference>
<evidence type="ECO:0000256" key="12">
    <source>
        <dbReference type="SAM" id="MobiDB-lite"/>
    </source>
</evidence>
<evidence type="ECO:0000259" key="14">
    <source>
        <dbReference type="PROSITE" id="PS50908"/>
    </source>
</evidence>
<feature type="domain" description="RWD" evidence="14">
    <location>
        <begin position="93"/>
        <end position="245"/>
    </location>
</feature>
<evidence type="ECO:0000256" key="11">
    <source>
        <dbReference type="PROSITE-ProRule" id="PRU00175"/>
    </source>
</evidence>
<dbReference type="InterPro" id="IPR044066">
    <property type="entry name" value="TRIAD_supradom"/>
</dbReference>
<dbReference type="InterPro" id="IPR006575">
    <property type="entry name" value="RWD_dom"/>
</dbReference>
<feature type="domain" description="RING-type" evidence="15">
    <location>
        <begin position="302"/>
        <end position="552"/>
    </location>
</feature>
<dbReference type="InterPro" id="IPR017907">
    <property type="entry name" value="Znf_RING_CS"/>
</dbReference>
<evidence type="ECO:0000256" key="5">
    <source>
        <dbReference type="ARBA" id="ARBA00022679"/>
    </source>
</evidence>
<protein>
    <recommendedName>
        <fullName evidence="4">RBR-type E3 ubiquitin transferase</fullName>
        <ecNumber evidence="4">2.3.2.31</ecNumber>
    </recommendedName>
</protein>
<dbReference type="EMBL" id="JBHFFA010000004">
    <property type="protein sequence ID" value="KAL2629113.1"/>
    <property type="molecule type" value="Genomic_DNA"/>
</dbReference>
<dbReference type="SUPFAM" id="SSF54495">
    <property type="entry name" value="UBC-like"/>
    <property type="match status" value="1"/>
</dbReference>
<keyword evidence="5" id="KW-0808">Transferase</keyword>
<gene>
    <name evidence="16" type="ORF">R1flu_013799</name>
</gene>
<dbReference type="PROSITE" id="PS50908">
    <property type="entry name" value="RWD"/>
    <property type="match status" value="1"/>
</dbReference>
<dbReference type="GO" id="GO:0008270">
    <property type="term" value="F:zinc ion binding"/>
    <property type="evidence" value="ECO:0007669"/>
    <property type="project" value="UniProtKB-KW"/>
</dbReference>
<dbReference type="EC" id="2.3.2.31" evidence="4"/>
<evidence type="ECO:0000313" key="17">
    <source>
        <dbReference type="Proteomes" id="UP001605036"/>
    </source>
</evidence>
<dbReference type="Gene3D" id="1.20.120.1750">
    <property type="match status" value="1"/>
</dbReference>
<dbReference type="CDD" id="cd20341">
    <property type="entry name" value="BRcat_RBR_RNF14"/>
    <property type="match status" value="1"/>
</dbReference>
<dbReference type="Pfam" id="PF05773">
    <property type="entry name" value="RWD"/>
    <property type="match status" value="1"/>
</dbReference>
<dbReference type="SMART" id="SM00184">
    <property type="entry name" value="RING"/>
    <property type="match status" value="3"/>
</dbReference>
<comment type="function">
    <text evidence="2">Might act as an E3 ubiquitin-protein ligase, or as part of E3 complex, which accepts ubiquitin from specific E2 ubiquitin-conjugating enzymes and then transfers it to substrates.</text>
</comment>
<keyword evidence="17" id="KW-1185">Reference proteome</keyword>
<dbReference type="Gene3D" id="3.30.40.10">
    <property type="entry name" value="Zinc/RING finger domain, C3HC4 (zinc finger)"/>
    <property type="match status" value="1"/>
</dbReference>
<dbReference type="GO" id="GO:0061630">
    <property type="term" value="F:ubiquitin protein ligase activity"/>
    <property type="evidence" value="ECO:0007669"/>
    <property type="project" value="UniProtKB-EC"/>
</dbReference>
<feature type="region of interest" description="Disordered" evidence="12">
    <location>
        <begin position="140"/>
        <end position="165"/>
    </location>
</feature>
<evidence type="ECO:0000256" key="9">
    <source>
        <dbReference type="ARBA" id="ARBA00022786"/>
    </source>
</evidence>
<dbReference type="SUPFAM" id="SSF57850">
    <property type="entry name" value="RING/U-box"/>
    <property type="match status" value="4"/>
</dbReference>
<keyword evidence="10" id="KW-0862">Zinc</keyword>
<comment type="similarity">
    <text evidence="3">Belongs to the RBR family. Ariadne subfamily.</text>
</comment>
<comment type="caution">
    <text evidence="16">The sequence shown here is derived from an EMBL/GenBank/DDBJ whole genome shotgun (WGS) entry which is preliminary data.</text>
</comment>
<evidence type="ECO:0000256" key="2">
    <source>
        <dbReference type="ARBA" id="ARBA00003976"/>
    </source>
</evidence>
<name>A0ABD1YEF5_9MARC</name>
<dbReference type="Gene3D" id="3.10.110.10">
    <property type="entry name" value="Ubiquitin Conjugating Enzyme"/>
    <property type="match status" value="1"/>
</dbReference>
<evidence type="ECO:0000313" key="16">
    <source>
        <dbReference type="EMBL" id="KAL2629113.1"/>
    </source>
</evidence>
<dbReference type="SMART" id="SM00647">
    <property type="entry name" value="IBR"/>
    <property type="match status" value="2"/>
</dbReference>
<evidence type="ECO:0000259" key="13">
    <source>
        <dbReference type="PROSITE" id="PS50089"/>
    </source>
</evidence>
<dbReference type="InterPro" id="IPR001841">
    <property type="entry name" value="Znf_RING"/>
</dbReference>
<dbReference type="CDD" id="cd20336">
    <property type="entry name" value="Rcat_RBR"/>
    <property type="match status" value="1"/>
</dbReference>
<dbReference type="PROSITE" id="PS51873">
    <property type="entry name" value="TRIAD"/>
    <property type="match status" value="1"/>
</dbReference>
<dbReference type="Pfam" id="PF01485">
    <property type="entry name" value="IBR"/>
    <property type="match status" value="2"/>
</dbReference>
<sequence length="648" mass="74169">MDEGKDIKDVFLPNARISLEGADDTEDVGVQAEEEFEVNIGECVCEGNSPEGPSKSSQVQRGEESVLRKIIKASVLPPLSTSELESNAQEQADEILALEAIYGEDFRPFKSEHIKTPSFMISIYVEVPETITLWGDYPSSSRSSAGIKDSINNERNPEASCSESSEADSTRVFTVQFLPPLRLVYNLPVSYPSHSPPLFTLSCTWLNSRRLSKLCSSLDKLWDEEQGQVVVYSWVEWLKTQTLSSLGISERIELGPSGVCEEIYSGVESDERASAGFISVDLDISLLLRYNEDKKNEEFYKTLQTCYICFSEHLGKDFVRLPCQHNFCRSCLQTLATIHAKEGSVNKLTCPDTSCRGSIPQYVLKELLEKEVYLRWEHLVLQRTLDSMGDIVYCPRCETVCIQEENNLAQCPNCFYAFCSLCRQNWHIGQECMSAELRLKIFQERQKGSTIDQALKRTKEEEEKLSWEEEEKKRKEQFVMNKINEMMDRQYIRREAKQCPNCKMAISKTGGCNHMYCSYCGERFCFKCGKKDWHASCLDDDEIAMLGRQRYLLEQQQEAEAELKREQAHDELHRQKAQAVIGLERCKPCPNCRQLNVKVDSNNHVICWACRSSFCCLCYKIDYGHHTTRFFSVARRAVVSPLATEVRF</sequence>
<dbReference type="FunFam" id="3.30.40.10:FF:000358">
    <property type="entry name" value="RBR-type E3 ubiquitin transferase"/>
    <property type="match status" value="1"/>
</dbReference>
<dbReference type="PANTHER" id="PTHR11685">
    <property type="entry name" value="RBR FAMILY RING FINGER AND IBR DOMAIN-CONTAINING"/>
    <property type="match status" value="1"/>
</dbReference>
<proteinExistence type="inferred from homology"/>
<evidence type="ECO:0000256" key="3">
    <source>
        <dbReference type="ARBA" id="ARBA00005884"/>
    </source>
</evidence>
<keyword evidence="8 11" id="KW-0863">Zinc-finger</keyword>
<organism evidence="16 17">
    <name type="scientific">Riccia fluitans</name>
    <dbReference type="NCBI Taxonomy" id="41844"/>
    <lineage>
        <taxon>Eukaryota</taxon>
        <taxon>Viridiplantae</taxon>
        <taxon>Streptophyta</taxon>
        <taxon>Embryophyta</taxon>
        <taxon>Marchantiophyta</taxon>
        <taxon>Marchantiopsida</taxon>
        <taxon>Marchantiidae</taxon>
        <taxon>Marchantiales</taxon>
        <taxon>Ricciaceae</taxon>
        <taxon>Riccia</taxon>
    </lineage>
</organism>
<evidence type="ECO:0000256" key="7">
    <source>
        <dbReference type="ARBA" id="ARBA00022737"/>
    </source>
</evidence>
<dbReference type="InterPro" id="IPR016135">
    <property type="entry name" value="UBQ-conjugating_enzyme/RWD"/>
</dbReference>
<dbReference type="InterPro" id="IPR031127">
    <property type="entry name" value="E3_UB_ligase_RBR"/>
</dbReference>
<comment type="catalytic activity">
    <reaction evidence="1">
        <text>[E2 ubiquitin-conjugating enzyme]-S-ubiquitinyl-L-cysteine + [acceptor protein]-L-lysine = [E2 ubiquitin-conjugating enzyme]-L-cysteine + [acceptor protein]-N(6)-ubiquitinyl-L-lysine.</text>
        <dbReference type="EC" id="2.3.2.31"/>
    </reaction>
</comment>
<evidence type="ECO:0000256" key="4">
    <source>
        <dbReference type="ARBA" id="ARBA00012251"/>
    </source>
</evidence>
<accession>A0ABD1YEF5</accession>
<reference evidence="16 17" key="1">
    <citation type="submission" date="2024-09" db="EMBL/GenBank/DDBJ databases">
        <title>Chromosome-scale assembly of Riccia fluitans.</title>
        <authorList>
            <person name="Paukszto L."/>
            <person name="Sawicki J."/>
            <person name="Karawczyk K."/>
            <person name="Piernik-Szablinska J."/>
            <person name="Szczecinska M."/>
            <person name="Mazdziarz M."/>
        </authorList>
    </citation>
    <scope>NUCLEOTIDE SEQUENCE [LARGE SCALE GENOMIC DNA]</scope>
    <source>
        <strain evidence="16">Rf_01</strain>
        <tissue evidence="16">Aerial parts of the thallus</tissue>
    </source>
</reference>
<dbReference type="CDD" id="cd23820">
    <property type="entry name" value="RWD_RNF14"/>
    <property type="match status" value="1"/>
</dbReference>
<dbReference type="SMART" id="SM00591">
    <property type="entry name" value="RWD"/>
    <property type="match status" value="1"/>
</dbReference>
<dbReference type="InterPro" id="IPR013083">
    <property type="entry name" value="Znf_RING/FYVE/PHD"/>
</dbReference>
<dbReference type="PROSITE" id="PS50089">
    <property type="entry name" value="ZF_RING_2"/>
    <property type="match status" value="1"/>
</dbReference>
<keyword evidence="7" id="KW-0677">Repeat</keyword>